<feature type="chain" id="PRO_5013334790" evidence="9">
    <location>
        <begin position="26"/>
        <end position="270"/>
    </location>
</feature>
<dbReference type="Pfam" id="PF13206">
    <property type="entry name" value="VSG_B"/>
    <property type="match status" value="1"/>
</dbReference>
<comment type="function">
    <text evidence="1">VSG forms a coat on the surface of the parasite. The trypanosome evades the immune response of the host by expressing a series of antigenically distinct VSGs from an estimated 1000 VSG genes.</text>
</comment>
<evidence type="ECO:0000256" key="8">
    <source>
        <dbReference type="ARBA" id="ARBA00023288"/>
    </source>
</evidence>
<evidence type="ECO:0000256" key="4">
    <source>
        <dbReference type="ARBA" id="ARBA00022622"/>
    </source>
</evidence>
<keyword evidence="5 9" id="KW-0732">Signal</keyword>
<accession>A0A1J0R4N3</accession>
<keyword evidence="6" id="KW-0472">Membrane</keyword>
<keyword evidence="4" id="KW-0336">GPI-anchor</keyword>
<name>A0A1J0R4N3_9TRYP</name>
<feature type="domain" description="Trypanosome variant surface glycoprotein B-type N-terminal" evidence="10">
    <location>
        <begin position="18"/>
        <end position="269"/>
    </location>
</feature>
<feature type="signal peptide" evidence="9">
    <location>
        <begin position="1"/>
        <end position="25"/>
    </location>
</feature>
<evidence type="ECO:0000256" key="3">
    <source>
        <dbReference type="ARBA" id="ARBA00022475"/>
    </source>
</evidence>
<dbReference type="EMBL" id="KX698833">
    <property type="protein sequence ID" value="APD72789.1"/>
    <property type="molecule type" value="Genomic_DNA"/>
</dbReference>
<dbReference type="GO" id="GO:0005886">
    <property type="term" value="C:plasma membrane"/>
    <property type="evidence" value="ECO:0007669"/>
    <property type="project" value="UniProtKB-SubCell"/>
</dbReference>
<evidence type="ECO:0000256" key="7">
    <source>
        <dbReference type="ARBA" id="ARBA00023180"/>
    </source>
</evidence>
<proteinExistence type="predicted"/>
<organism evidence="11">
    <name type="scientific">Trypanosoma brucei</name>
    <dbReference type="NCBI Taxonomy" id="5691"/>
    <lineage>
        <taxon>Eukaryota</taxon>
        <taxon>Discoba</taxon>
        <taxon>Euglenozoa</taxon>
        <taxon>Kinetoplastea</taxon>
        <taxon>Metakinetoplastina</taxon>
        <taxon>Trypanosomatida</taxon>
        <taxon>Trypanosomatidae</taxon>
        <taxon>Trypanosoma</taxon>
    </lineage>
</organism>
<evidence type="ECO:0000256" key="2">
    <source>
        <dbReference type="ARBA" id="ARBA00004609"/>
    </source>
</evidence>
<dbReference type="VEuPathDB" id="TriTrypDB:Tb927.5.5430"/>
<dbReference type="InterPro" id="IPR025932">
    <property type="entry name" value="Trypano_VSG_B_N_dom"/>
</dbReference>
<keyword evidence="8" id="KW-0449">Lipoprotein</keyword>
<reference evidence="11" key="1">
    <citation type="submission" date="2016-08" db="EMBL/GenBank/DDBJ databases">
        <title>VSG repertoire of Trypanosoma brucei EATRO 1125.</title>
        <authorList>
            <person name="Cross G.A."/>
        </authorList>
    </citation>
    <scope>NUCLEOTIDE SEQUENCE</scope>
    <source>
        <strain evidence="11">EATRO 1125</strain>
    </source>
</reference>
<evidence type="ECO:0000256" key="1">
    <source>
        <dbReference type="ARBA" id="ARBA00002523"/>
    </source>
</evidence>
<dbReference type="VEuPathDB" id="TriTrypDB:Tb1125.5.5430"/>
<evidence type="ECO:0000259" key="10">
    <source>
        <dbReference type="Pfam" id="PF13206"/>
    </source>
</evidence>
<keyword evidence="7" id="KW-0325">Glycoprotein</keyword>
<sequence>MKPETKALLLLTALLNVAVMQKVSATEDHAVNLADLDAICQLIETGLGSTTGVDPASSELTMPGNFDRINMSISLTSWRNKFTTDASKRNNDPEFCKAPGSEPNCKQQWTKWESAAIAAANRNEMPGKKLLPAGISDGPVGMAARLQMSALVAEATKVVSDYNSGPHKNLQKPGSELATKLNGALFGKQTKPKSAADACEGAAAANRETTCKITATPSTVCRAAVCLCAKEGLQSKDTCGSAATAEIADWTSAKLATAYATIHPKCLQAK</sequence>
<evidence type="ECO:0000256" key="5">
    <source>
        <dbReference type="ARBA" id="ARBA00022729"/>
    </source>
</evidence>
<protein>
    <submittedName>
        <fullName evidence="11">Variant surface glycoprotein 1125.1580</fullName>
    </submittedName>
</protein>
<dbReference type="GO" id="GO:0098552">
    <property type="term" value="C:side of membrane"/>
    <property type="evidence" value="ECO:0007669"/>
    <property type="project" value="UniProtKB-KW"/>
</dbReference>
<dbReference type="AlphaFoldDB" id="A0A1J0R4N3"/>
<comment type="subcellular location">
    <subcellularLocation>
        <location evidence="2">Cell membrane</location>
        <topology evidence="2">Lipid-anchor</topology>
        <topology evidence="2">GPI-anchor</topology>
    </subcellularLocation>
</comment>
<evidence type="ECO:0000313" key="11">
    <source>
        <dbReference type="EMBL" id="APD72789.1"/>
    </source>
</evidence>
<evidence type="ECO:0000256" key="9">
    <source>
        <dbReference type="SAM" id="SignalP"/>
    </source>
</evidence>
<keyword evidence="3" id="KW-1003">Cell membrane</keyword>
<evidence type="ECO:0000256" key="6">
    <source>
        <dbReference type="ARBA" id="ARBA00023136"/>
    </source>
</evidence>